<dbReference type="AlphaFoldDB" id="H1Y8W6"/>
<organism evidence="1 2">
    <name type="scientific">Mucilaginibacter paludis DSM 18603</name>
    <dbReference type="NCBI Taxonomy" id="714943"/>
    <lineage>
        <taxon>Bacteria</taxon>
        <taxon>Pseudomonadati</taxon>
        <taxon>Bacteroidota</taxon>
        <taxon>Sphingobacteriia</taxon>
        <taxon>Sphingobacteriales</taxon>
        <taxon>Sphingobacteriaceae</taxon>
        <taxon>Mucilaginibacter</taxon>
    </lineage>
</organism>
<name>H1Y8W6_9SPHI</name>
<evidence type="ECO:0000313" key="2">
    <source>
        <dbReference type="Proteomes" id="UP000002774"/>
    </source>
</evidence>
<proteinExistence type="predicted"/>
<dbReference type="RefSeq" id="WP_008509628.1">
    <property type="nucleotide sequence ID" value="NZ_CM001403.1"/>
</dbReference>
<accession>H1Y8W6</accession>
<keyword evidence="2" id="KW-1185">Reference proteome</keyword>
<dbReference type="eggNOG" id="ENOG5033FB7">
    <property type="taxonomic scope" value="Bacteria"/>
</dbReference>
<dbReference type="STRING" id="714943.Mucpa_4645"/>
<dbReference type="Proteomes" id="UP000002774">
    <property type="component" value="Chromosome"/>
</dbReference>
<evidence type="ECO:0000313" key="1">
    <source>
        <dbReference type="EMBL" id="EHQ28732.1"/>
    </source>
</evidence>
<dbReference type="EMBL" id="CM001403">
    <property type="protein sequence ID" value="EHQ28732.1"/>
    <property type="molecule type" value="Genomic_DNA"/>
</dbReference>
<gene>
    <name evidence="1" type="ORF">Mucpa_4645</name>
</gene>
<protein>
    <submittedName>
        <fullName evidence="1">Uncharacterized protein</fullName>
    </submittedName>
</protein>
<dbReference type="OrthoDB" id="675660at2"/>
<dbReference type="HOGENOM" id="CLU_197518_0_0_10"/>
<sequence>MDEVFQLPVSYQDEELELEARIMVQGYLYRIEVMVNGIPVLFEPDEERNYRALVSMEQLQVNQNALDVGLLKAIASRLESINT</sequence>
<reference evidence="1" key="1">
    <citation type="submission" date="2011-09" db="EMBL/GenBank/DDBJ databases">
        <title>The permanent draft genome of Mucilaginibacter paludis DSM 18603.</title>
        <authorList>
            <consortium name="US DOE Joint Genome Institute (JGI-PGF)"/>
            <person name="Lucas S."/>
            <person name="Han J."/>
            <person name="Lapidus A."/>
            <person name="Bruce D."/>
            <person name="Goodwin L."/>
            <person name="Pitluck S."/>
            <person name="Peters L."/>
            <person name="Kyrpides N."/>
            <person name="Mavromatis K."/>
            <person name="Ivanova N."/>
            <person name="Mikhailova N."/>
            <person name="Held B."/>
            <person name="Detter J.C."/>
            <person name="Tapia R."/>
            <person name="Han C."/>
            <person name="Land M."/>
            <person name="Hauser L."/>
            <person name="Markowitz V."/>
            <person name="Cheng J.-F."/>
            <person name="Hugenholtz P."/>
            <person name="Woyke T."/>
            <person name="Wu D."/>
            <person name="Tindall B."/>
            <person name="Brambilla E."/>
            <person name="Klenk H.-P."/>
            <person name="Eisen J.A."/>
        </authorList>
    </citation>
    <scope>NUCLEOTIDE SEQUENCE [LARGE SCALE GENOMIC DNA]</scope>
    <source>
        <strain evidence="1">DSM 18603</strain>
    </source>
</reference>